<dbReference type="Gene3D" id="1.20.1290.10">
    <property type="entry name" value="AhpD-like"/>
    <property type="match status" value="1"/>
</dbReference>
<name>A0A0K2GBV6_NITMO</name>
<feature type="domain" description="Carboxymuconolactone decarboxylase-like" evidence="1">
    <location>
        <begin position="47"/>
        <end position="99"/>
    </location>
</feature>
<dbReference type="InterPro" id="IPR029032">
    <property type="entry name" value="AhpD-like"/>
</dbReference>
<dbReference type="SUPFAM" id="SSF69118">
    <property type="entry name" value="AhpD-like"/>
    <property type="match status" value="1"/>
</dbReference>
<gene>
    <name evidence="2" type="ORF">NITMOv2_1670</name>
</gene>
<dbReference type="Pfam" id="PF02627">
    <property type="entry name" value="CMD"/>
    <property type="match status" value="1"/>
</dbReference>
<dbReference type="NCBIfam" id="TIGR00778">
    <property type="entry name" value="ahpD_dom"/>
    <property type="match status" value="1"/>
</dbReference>
<dbReference type="KEGG" id="nmv:NITMOv2_1670"/>
<sequence length="183" mass="19110">MPRIQPLEPGAAKPKAAELLTAIQRQFGVVPNLFKTLAHAPSVLGGYLNFTKSLGAGKLSAALREQIALAVAGANRCGYCASAHTAIAKQAGLDTRELGRNLNGKSEDPHTQAVLTFVNSVVTSRGNVTDADLAQVRAAGVSDGEIVEIIANIAINIFTNYFNLVTGTEVDFPVVDVGQARAA</sequence>
<dbReference type="STRING" id="42253.NITMOv2_1670"/>
<dbReference type="PATRIC" id="fig|42253.5.peg.1640"/>
<dbReference type="OrthoDB" id="9801997at2"/>
<reference evidence="2 3" key="1">
    <citation type="journal article" date="2015" name="Proc. Natl. Acad. Sci. U.S.A.">
        <title>Expanded metabolic versatility of ubiquitous nitrite-oxidizing bacteria from the genus Nitrospira.</title>
        <authorList>
            <person name="Koch H."/>
            <person name="Lucker S."/>
            <person name="Albertsen M."/>
            <person name="Kitzinger K."/>
            <person name="Herbold C."/>
            <person name="Spieck E."/>
            <person name="Nielsen P.H."/>
            <person name="Wagner M."/>
            <person name="Daims H."/>
        </authorList>
    </citation>
    <scope>NUCLEOTIDE SEQUENCE [LARGE SCALE GENOMIC DNA]</scope>
    <source>
        <strain evidence="2 3">NSP M-1</strain>
    </source>
</reference>
<protein>
    <submittedName>
        <fullName evidence="2">24 kDa macrophage-induced major protein</fullName>
    </submittedName>
</protein>
<dbReference type="InterPro" id="IPR003779">
    <property type="entry name" value="CMD-like"/>
</dbReference>
<dbReference type="RefSeq" id="WP_053379297.1">
    <property type="nucleotide sequence ID" value="NZ_CP011801.1"/>
</dbReference>
<proteinExistence type="predicted"/>
<dbReference type="InterPro" id="IPR004675">
    <property type="entry name" value="AhpD_core"/>
</dbReference>
<evidence type="ECO:0000259" key="1">
    <source>
        <dbReference type="Pfam" id="PF02627"/>
    </source>
</evidence>
<dbReference type="NCBIfam" id="TIGR01926">
    <property type="entry name" value="peroxid_rel"/>
    <property type="match status" value="1"/>
</dbReference>
<evidence type="ECO:0000313" key="2">
    <source>
        <dbReference type="EMBL" id="ALA58092.1"/>
    </source>
</evidence>
<dbReference type="GO" id="GO:0051920">
    <property type="term" value="F:peroxiredoxin activity"/>
    <property type="evidence" value="ECO:0007669"/>
    <property type="project" value="InterPro"/>
</dbReference>
<keyword evidence="3" id="KW-1185">Reference proteome</keyword>
<organism evidence="2 3">
    <name type="scientific">Nitrospira moscoviensis</name>
    <dbReference type="NCBI Taxonomy" id="42253"/>
    <lineage>
        <taxon>Bacteria</taxon>
        <taxon>Pseudomonadati</taxon>
        <taxon>Nitrospirota</taxon>
        <taxon>Nitrospiria</taxon>
        <taxon>Nitrospirales</taxon>
        <taxon>Nitrospiraceae</taxon>
        <taxon>Nitrospira</taxon>
    </lineage>
</organism>
<dbReference type="PANTHER" id="PTHR35446:SF3">
    <property type="entry name" value="CMD DOMAIN-CONTAINING PROTEIN"/>
    <property type="match status" value="1"/>
</dbReference>
<dbReference type="AlphaFoldDB" id="A0A0K2GBV6"/>
<accession>A0A0K2GBV6</accession>
<dbReference type="PANTHER" id="PTHR35446">
    <property type="entry name" value="SI:CH211-175M2.5"/>
    <property type="match status" value="1"/>
</dbReference>
<evidence type="ECO:0000313" key="3">
    <source>
        <dbReference type="Proteomes" id="UP000069205"/>
    </source>
</evidence>
<dbReference type="Proteomes" id="UP000069205">
    <property type="component" value="Chromosome"/>
</dbReference>
<dbReference type="InterPro" id="IPR010195">
    <property type="entry name" value="Uncharacterised_peroxidase-rel"/>
</dbReference>
<dbReference type="EMBL" id="CP011801">
    <property type="protein sequence ID" value="ALA58092.1"/>
    <property type="molecule type" value="Genomic_DNA"/>
</dbReference>